<dbReference type="PROSITE" id="PS50112">
    <property type="entry name" value="PAS"/>
    <property type="match status" value="2"/>
</dbReference>
<dbReference type="PANTHER" id="PTHR44757:SF2">
    <property type="entry name" value="BIOFILM ARCHITECTURE MAINTENANCE PROTEIN MBAA"/>
    <property type="match status" value="1"/>
</dbReference>
<dbReference type="Pfam" id="PF13188">
    <property type="entry name" value="PAS_8"/>
    <property type="match status" value="1"/>
</dbReference>
<dbReference type="PROSITE" id="PS50110">
    <property type="entry name" value="RESPONSE_REGULATORY"/>
    <property type="match status" value="1"/>
</dbReference>
<feature type="domain" description="PAC" evidence="4">
    <location>
        <begin position="758"/>
        <end position="809"/>
    </location>
</feature>
<feature type="domain" description="PAS" evidence="3">
    <location>
        <begin position="555"/>
        <end position="607"/>
    </location>
</feature>
<dbReference type="InterPro" id="IPR003661">
    <property type="entry name" value="HisK_dim/P_dom"/>
</dbReference>
<dbReference type="Pfam" id="PF00989">
    <property type="entry name" value="PAS"/>
    <property type="match status" value="1"/>
</dbReference>
<protein>
    <submittedName>
        <fullName evidence="5">Sensory box histidine kinase/response regulator</fullName>
    </submittedName>
</protein>
<evidence type="ECO:0000313" key="5">
    <source>
        <dbReference type="EMBL" id="KUG19912.1"/>
    </source>
</evidence>
<feature type="domain" description="PAC" evidence="4">
    <location>
        <begin position="630"/>
        <end position="684"/>
    </location>
</feature>
<dbReference type="EMBL" id="LNQE01001245">
    <property type="protein sequence ID" value="KUG19912.1"/>
    <property type="molecule type" value="Genomic_DNA"/>
</dbReference>
<dbReference type="SUPFAM" id="SSF55785">
    <property type="entry name" value="PYP-like sensor domain (PAS domain)"/>
    <property type="match status" value="4"/>
</dbReference>
<keyword evidence="5" id="KW-0418">Kinase</keyword>
<dbReference type="Pfam" id="PF13426">
    <property type="entry name" value="PAS_9"/>
    <property type="match status" value="1"/>
</dbReference>
<dbReference type="SMART" id="SM00388">
    <property type="entry name" value="HisKA"/>
    <property type="match status" value="1"/>
</dbReference>
<dbReference type="InterPro" id="IPR001789">
    <property type="entry name" value="Sig_transdc_resp-reg_receiver"/>
</dbReference>
<dbReference type="Pfam" id="PF00072">
    <property type="entry name" value="Response_reg"/>
    <property type="match status" value="1"/>
</dbReference>
<organism evidence="5">
    <name type="scientific">hydrocarbon metagenome</name>
    <dbReference type="NCBI Taxonomy" id="938273"/>
    <lineage>
        <taxon>unclassified sequences</taxon>
        <taxon>metagenomes</taxon>
        <taxon>ecological metagenomes</taxon>
    </lineage>
</organism>
<dbReference type="PROSITE" id="PS50113">
    <property type="entry name" value="PAC"/>
    <property type="match status" value="2"/>
</dbReference>
<dbReference type="SUPFAM" id="SSF52172">
    <property type="entry name" value="CheY-like"/>
    <property type="match status" value="1"/>
</dbReference>
<proteinExistence type="predicted"/>
<evidence type="ECO:0000259" key="2">
    <source>
        <dbReference type="PROSITE" id="PS50110"/>
    </source>
</evidence>
<dbReference type="GO" id="GO:0006355">
    <property type="term" value="P:regulation of DNA-templated transcription"/>
    <property type="evidence" value="ECO:0007669"/>
    <property type="project" value="InterPro"/>
</dbReference>
<dbReference type="SMART" id="SM00091">
    <property type="entry name" value="PAS"/>
    <property type="match status" value="4"/>
</dbReference>
<keyword evidence="5" id="KW-0808">Transferase</keyword>
<dbReference type="SMART" id="SM00086">
    <property type="entry name" value="PAC"/>
    <property type="match status" value="2"/>
</dbReference>
<dbReference type="InterPro" id="IPR052155">
    <property type="entry name" value="Biofilm_reg_signaling"/>
</dbReference>
<dbReference type="InterPro" id="IPR011006">
    <property type="entry name" value="CheY-like_superfamily"/>
</dbReference>
<dbReference type="CDD" id="cd00130">
    <property type="entry name" value="PAS"/>
    <property type="match status" value="2"/>
</dbReference>
<dbReference type="CDD" id="cd00156">
    <property type="entry name" value="REC"/>
    <property type="match status" value="1"/>
</dbReference>
<feature type="compositionally biased region" description="Basic and acidic residues" evidence="1">
    <location>
        <begin position="1"/>
        <end position="25"/>
    </location>
</feature>
<evidence type="ECO:0000259" key="4">
    <source>
        <dbReference type="PROSITE" id="PS50113"/>
    </source>
</evidence>
<dbReference type="SMART" id="SM00448">
    <property type="entry name" value="REC"/>
    <property type="match status" value="1"/>
</dbReference>
<feature type="domain" description="PAS" evidence="3">
    <location>
        <begin position="685"/>
        <end position="755"/>
    </location>
</feature>
<accession>A0A0W8FG86</accession>
<dbReference type="PANTHER" id="PTHR44757">
    <property type="entry name" value="DIGUANYLATE CYCLASE DGCP"/>
    <property type="match status" value="1"/>
</dbReference>
<dbReference type="AlphaFoldDB" id="A0A0W8FG86"/>
<evidence type="ECO:0000259" key="3">
    <source>
        <dbReference type="PROSITE" id="PS50112"/>
    </source>
</evidence>
<sequence>MDQRAFERKMAGTRRHSDAPMREGGGRSMRGFPAESGNADPLRVLLIEDDQCDARIIREMLCNAGDPFEVLHREHLAAGLSALAGGGIAVVLLDSCLPDCCGAEGVARLRDAAPDVPVLILSADDDGGMAIAGLQSGAQDYLVKGRIDADLLSRSIRYAVERTKAAVRLRRQEEEYRLLFEQMPERCYLFEILRDEQGDPADYRCLDLNLRAEEALGCSRDASVGKTITGVFGAIEEDWRTLLDTVARSGAGRHAELHSPLAGLPQYASVYRPEYDRLAVIVYDISGQIDAEEALIRRTWALENRVRELGTLYRISRLIGTAAVTPEDIVRGAVDLLPGGFQYPDITGVRVAAGGIVHATEGFPEMCPGIRAEIRFAGIPEGWIEIRYRDAPAKGDPFLMEERDLVHAVAGMIGRALARIRIEDALRQSEERYRSLFNAMHEGFALCEIICDDTGKPCDYCFLDVNPAFERLIGLARDSVLGQRVHDALPEIDPVLIEIGGRVALTGEPAQYEHYNPVLRRWHEGFAYSPARGQFATLFVDITERREAEDALSESEAKYREVVEGANIIILRSDGSGIITFCNEYATRFFGYREDELVGRSALGTIIPDIETSGRDLEAMLVDIIAQPERYIDNVHENIRKNGERVWIRWRNRPIYDGHGRMKELLSVGIDITEQIKAEEALRESEEKFRAITQRSFDMIFTSDRQGIITYISPAVERLLGYAPAEIVGGSCRDYVLPSSIHAFASASRELLRGDDVEGLQVELIKKDGSSAVIEINASPILRSDAVAGIQCTGRDITERVLMENLKQQAYDQIERNIEQFAVLGDHIRHPLQVIMGWADVAADEYSEKIHEQVRRINEIIRQLDQGWVESRKIREFLRRNE</sequence>
<dbReference type="InterPro" id="IPR013767">
    <property type="entry name" value="PAS_fold"/>
</dbReference>
<name>A0A0W8FG86_9ZZZZ</name>
<dbReference type="Gene3D" id="3.30.450.20">
    <property type="entry name" value="PAS domain"/>
    <property type="match status" value="4"/>
</dbReference>
<dbReference type="InterPro" id="IPR000700">
    <property type="entry name" value="PAS-assoc_C"/>
</dbReference>
<dbReference type="InterPro" id="IPR035965">
    <property type="entry name" value="PAS-like_dom_sf"/>
</dbReference>
<reference evidence="5" key="1">
    <citation type="journal article" date="2015" name="Proc. Natl. Acad. Sci. U.S.A.">
        <title>Networks of energetic and metabolic interactions define dynamics in microbial communities.</title>
        <authorList>
            <person name="Embree M."/>
            <person name="Liu J.K."/>
            <person name="Al-Bassam M.M."/>
            <person name="Zengler K."/>
        </authorList>
    </citation>
    <scope>NUCLEOTIDE SEQUENCE</scope>
</reference>
<dbReference type="InterPro" id="IPR001610">
    <property type="entry name" value="PAC"/>
</dbReference>
<feature type="domain" description="Response regulatory" evidence="2">
    <location>
        <begin position="43"/>
        <end position="159"/>
    </location>
</feature>
<dbReference type="InterPro" id="IPR000014">
    <property type="entry name" value="PAS"/>
</dbReference>
<comment type="caution">
    <text evidence="5">The sequence shown here is derived from an EMBL/GenBank/DDBJ whole genome shotgun (WGS) entry which is preliminary data.</text>
</comment>
<dbReference type="NCBIfam" id="TIGR00229">
    <property type="entry name" value="sensory_box"/>
    <property type="match status" value="3"/>
</dbReference>
<dbReference type="Gene3D" id="3.40.50.2300">
    <property type="match status" value="1"/>
</dbReference>
<evidence type="ECO:0000256" key="1">
    <source>
        <dbReference type="SAM" id="MobiDB-lite"/>
    </source>
</evidence>
<gene>
    <name evidence="5" type="ORF">ASZ90_010354</name>
</gene>
<feature type="region of interest" description="Disordered" evidence="1">
    <location>
        <begin position="1"/>
        <end position="29"/>
    </location>
</feature>
<dbReference type="GO" id="GO:0000155">
    <property type="term" value="F:phosphorelay sensor kinase activity"/>
    <property type="evidence" value="ECO:0007669"/>
    <property type="project" value="InterPro"/>
</dbReference>